<dbReference type="Proteomes" id="UP000180723">
    <property type="component" value="Segment"/>
</dbReference>
<feature type="region of interest" description="Disordered" evidence="1">
    <location>
        <begin position="237"/>
        <end position="260"/>
    </location>
</feature>
<evidence type="ECO:0000313" key="2">
    <source>
        <dbReference type="EMBL" id="BAI79329.1"/>
    </source>
</evidence>
<proteinExistence type="predicted"/>
<name>D3KU74_RYSV</name>
<protein>
    <submittedName>
        <fullName evidence="2">Matrix protein</fullName>
    </submittedName>
</protein>
<gene>
    <name evidence="2" type="primary">M</name>
</gene>
<accession>D3KU74</accession>
<sequence>MHLYCYADVIKTQHHIINMANKKIRVTGAEAEQPSILKRISGALTLNPLDYHLDYSKLISLNFMVKISFHDASDYDLFVREGITPVELFEALASNWSTDSGEVHYVDGNTHDKDEIDTSVKLCELITIIKDLPFHKSEESTHFSILSTSLTLGFGDQILQKHDNSVIPIITERSLPQYMHAIIQYEYPRVSGGIAATICAGICIRSPPIGNCPPIMKPLHLELLCYHYGLKMSGDAPSPAEGKIGRIKRPTEKKEDTPSMTKRLKGGVGATISRMLSWKE</sequence>
<reference evidence="2 3" key="1">
    <citation type="journal article" date="2010" name="Arch. Virol.">
        <title>Complete sequence analysis of rice transitory yellowing virus and its comparison to rice yellow stunt virus.</title>
        <authorList>
            <person name="Hiraguri A."/>
            <person name="Hibino H."/>
            <person name="Hayashi T."/>
            <person name="Shimizu T."/>
            <person name="Uehara-Ichiki T."/>
            <person name="Omura T."/>
            <person name="Sasaya T."/>
        </authorList>
    </citation>
    <scope>NUCLEOTIDE SEQUENCE [LARGE SCALE GENOMIC DNA]</scope>
</reference>
<evidence type="ECO:0000313" key="3">
    <source>
        <dbReference type="Proteomes" id="UP000180723"/>
    </source>
</evidence>
<organismHost>
    <name type="scientific">Oryza sativa</name>
    <name type="common">Rice</name>
    <dbReference type="NCBI Taxonomy" id="4530"/>
</organismHost>
<organism evidence="2 3">
    <name type="scientific">Rice yellow stunt virus</name>
    <name type="common">RYSV</name>
    <name type="synonym">Rice transitory yellowing virus</name>
    <dbReference type="NCBI Taxonomy" id="59380"/>
    <lineage>
        <taxon>Viruses</taxon>
        <taxon>Riboviria</taxon>
        <taxon>Orthornavirae</taxon>
        <taxon>Negarnaviricota</taxon>
        <taxon>Haploviricotina</taxon>
        <taxon>Monjiviricetes</taxon>
        <taxon>Mononegavirales</taxon>
        <taxon>Rhabdoviridae</taxon>
        <taxon>Betarhabdovirinae</taxon>
        <taxon>Alphanucleorhabdovirus</taxon>
        <taxon>Alphanucleorhabdovirus oryzae</taxon>
    </lineage>
</organism>
<dbReference type="EMBL" id="AB516283">
    <property type="protein sequence ID" value="BAI79329.1"/>
    <property type="molecule type" value="Viral_cRNA"/>
</dbReference>
<evidence type="ECO:0000256" key="1">
    <source>
        <dbReference type="SAM" id="MobiDB-lite"/>
    </source>
</evidence>